<gene>
    <name evidence="2" type="ORF">AAFF_G00088000</name>
</gene>
<dbReference type="EMBL" id="JAINUG010000155">
    <property type="protein sequence ID" value="KAJ8391659.1"/>
    <property type="molecule type" value="Genomic_DNA"/>
</dbReference>
<organism evidence="2 3">
    <name type="scientific">Aldrovandia affinis</name>
    <dbReference type="NCBI Taxonomy" id="143900"/>
    <lineage>
        <taxon>Eukaryota</taxon>
        <taxon>Metazoa</taxon>
        <taxon>Chordata</taxon>
        <taxon>Craniata</taxon>
        <taxon>Vertebrata</taxon>
        <taxon>Euteleostomi</taxon>
        <taxon>Actinopterygii</taxon>
        <taxon>Neopterygii</taxon>
        <taxon>Teleostei</taxon>
        <taxon>Notacanthiformes</taxon>
        <taxon>Halosauridae</taxon>
        <taxon>Aldrovandia</taxon>
    </lineage>
</organism>
<dbReference type="AlphaFoldDB" id="A0AAD7RWH4"/>
<reference evidence="2" key="1">
    <citation type="journal article" date="2023" name="Science">
        <title>Genome structures resolve the early diversification of teleost fishes.</title>
        <authorList>
            <person name="Parey E."/>
            <person name="Louis A."/>
            <person name="Montfort J."/>
            <person name="Bouchez O."/>
            <person name="Roques C."/>
            <person name="Iampietro C."/>
            <person name="Lluch J."/>
            <person name="Castinel A."/>
            <person name="Donnadieu C."/>
            <person name="Desvignes T."/>
            <person name="Floi Bucao C."/>
            <person name="Jouanno E."/>
            <person name="Wen M."/>
            <person name="Mejri S."/>
            <person name="Dirks R."/>
            <person name="Jansen H."/>
            <person name="Henkel C."/>
            <person name="Chen W.J."/>
            <person name="Zahm M."/>
            <person name="Cabau C."/>
            <person name="Klopp C."/>
            <person name="Thompson A.W."/>
            <person name="Robinson-Rechavi M."/>
            <person name="Braasch I."/>
            <person name="Lecointre G."/>
            <person name="Bobe J."/>
            <person name="Postlethwait J.H."/>
            <person name="Berthelot C."/>
            <person name="Roest Crollius H."/>
            <person name="Guiguen Y."/>
        </authorList>
    </citation>
    <scope>NUCLEOTIDE SEQUENCE</scope>
    <source>
        <strain evidence="2">NC1722</strain>
    </source>
</reference>
<feature type="compositionally biased region" description="Acidic residues" evidence="1">
    <location>
        <begin position="223"/>
        <end position="233"/>
    </location>
</feature>
<sequence>MEERIQELEIQLKYLQEVRAGSAQGNAELSEDGPVPNTVALERERVVYLQQDPPQVQSAAPALRQALRHCQTMEAVVNSAEAHNIRVQGIGGEESTDDTIDEWVQGHRESLEMAYDQVQQRLATRRRQRDQRYKSQVHDPGLKEGQLVYTRNHSVKGRNKIQDTWDSTPYRVVQQPDHRGAVYSVVPASQDGPVRRVHRTELRRVPGEEGIQDRQAANHDSEGELVEDEDDPPYSELLLLETDGSGAEGPSGVGVGAPEVEEASDSMEETEECESPGNGGLRRSSRRTAGQHSNPHHLPQPIRTQESPVQDMS</sequence>
<keyword evidence="3" id="KW-1185">Reference proteome</keyword>
<evidence type="ECO:0000256" key="1">
    <source>
        <dbReference type="SAM" id="MobiDB-lite"/>
    </source>
</evidence>
<accession>A0AAD7RWH4</accession>
<comment type="caution">
    <text evidence="2">The sequence shown here is derived from an EMBL/GenBank/DDBJ whole genome shotgun (WGS) entry which is preliminary data.</text>
</comment>
<feature type="compositionally biased region" description="Polar residues" evidence="1">
    <location>
        <begin position="302"/>
        <end position="313"/>
    </location>
</feature>
<feature type="region of interest" description="Disordered" evidence="1">
    <location>
        <begin position="188"/>
        <end position="313"/>
    </location>
</feature>
<evidence type="ECO:0000313" key="3">
    <source>
        <dbReference type="Proteomes" id="UP001221898"/>
    </source>
</evidence>
<feature type="compositionally biased region" description="Gly residues" evidence="1">
    <location>
        <begin position="246"/>
        <end position="255"/>
    </location>
</feature>
<protein>
    <submittedName>
        <fullName evidence="2">Uncharacterized protein</fullName>
    </submittedName>
</protein>
<dbReference type="Proteomes" id="UP001221898">
    <property type="component" value="Unassembled WGS sequence"/>
</dbReference>
<proteinExistence type="predicted"/>
<evidence type="ECO:0000313" key="2">
    <source>
        <dbReference type="EMBL" id="KAJ8391659.1"/>
    </source>
</evidence>
<feature type="compositionally biased region" description="Acidic residues" evidence="1">
    <location>
        <begin position="259"/>
        <end position="274"/>
    </location>
</feature>
<name>A0AAD7RWH4_9TELE</name>